<dbReference type="RefSeq" id="WP_007177674.1">
    <property type="nucleotide sequence ID" value="NZ_LR699554.1"/>
</dbReference>
<dbReference type="NCBIfam" id="TIGR03135">
    <property type="entry name" value="malonate_mdcG"/>
    <property type="match status" value="1"/>
</dbReference>
<dbReference type="KEGG" id="pdio:PDMSB3_2106.1"/>
<proteinExistence type="predicted"/>
<evidence type="ECO:0000259" key="3">
    <source>
        <dbReference type="Pfam" id="PF10620"/>
    </source>
</evidence>
<dbReference type="Pfam" id="PF20866">
    <property type="entry name" value="MdcG_N"/>
    <property type="match status" value="1"/>
</dbReference>
<evidence type="ECO:0000256" key="2">
    <source>
        <dbReference type="ARBA" id="ARBA00022695"/>
    </source>
</evidence>
<feature type="domain" description="Phosphoribosyl-dephospho-CoA transferase MdcG C-terminal" evidence="3">
    <location>
        <begin position="89"/>
        <end position="203"/>
    </location>
</feature>
<evidence type="ECO:0000259" key="4">
    <source>
        <dbReference type="Pfam" id="PF20866"/>
    </source>
</evidence>
<gene>
    <name evidence="5" type="ORF">PDMSB3_2106</name>
</gene>
<dbReference type="Proteomes" id="UP000325811">
    <property type="component" value="Chromosome II"/>
</dbReference>
<dbReference type="EC" id="2.7.7.-" evidence="5"/>
<accession>A0A5Q4ZUS0</accession>
<dbReference type="AlphaFoldDB" id="A0A5Q4ZUS0"/>
<protein>
    <submittedName>
        <fullName evidence="5">Phosphoribosyl-dephospho-CoA transferase</fullName>
        <ecNumber evidence="5">2.7.7.-</ecNumber>
    </submittedName>
</protein>
<evidence type="ECO:0000256" key="1">
    <source>
        <dbReference type="ARBA" id="ARBA00022679"/>
    </source>
</evidence>
<dbReference type="GO" id="GO:0016779">
    <property type="term" value="F:nucleotidyltransferase activity"/>
    <property type="evidence" value="ECO:0007669"/>
    <property type="project" value="UniProtKB-KW"/>
</dbReference>
<reference evidence="5 6" key="1">
    <citation type="submission" date="2019-08" db="EMBL/GenBank/DDBJ databases">
        <authorList>
            <person name="Herpell B J."/>
        </authorList>
    </citation>
    <scope>NUCLEOTIDE SEQUENCE [LARGE SCALE GENOMIC DNA]</scope>
    <source>
        <strain evidence="6">Msb3</strain>
    </source>
</reference>
<sequence>MSRSFLVHDLLRLRLPGKWEGAPSWVVESLERAPFAVVRRASPEGCKIPVGVRGRSRNERYAIWLEHDAIIATIRPEYLLRAAPLARITCVPAFQLLDRLKPVLAGLGLDWGPTGSVGFELASGIPTATASSDLDIMIRSDRRLPVGLAVELDRAIGEQARCAGCRIDVLVEVPRGAVSLAEYARRKVVMLRTSVGPCLTHDPWAVTIDAWSTRPHRMVVGQNEMNASHP</sequence>
<feature type="domain" description="Phosphoribosyl-dephospho-CoA transferase MdcG N-terminal" evidence="4">
    <location>
        <begin position="7"/>
        <end position="76"/>
    </location>
</feature>
<dbReference type="Pfam" id="PF10620">
    <property type="entry name" value="MdcG"/>
    <property type="match status" value="1"/>
</dbReference>
<keyword evidence="2 5" id="KW-0548">Nucleotidyltransferase</keyword>
<keyword evidence="6" id="KW-1185">Reference proteome</keyword>
<dbReference type="NCBIfam" id="NF002332">
    <property type="entry name" value="PRK01293.1"/>
    <property type="match status" value="1"/>
</dbReference>
<evidence type="ECO:0000313" key="6">
    <source>
        <dbReference type="Proteomes" id="UP000325811"/>
    </source>
</evidence>
<dbReference type="InterPro" id="IPR049180">
    <property type="entry name" value="MdcG_C"/>
</dbReference>
<organism evidence="5 6">
    <name type="scientific">Paraburkholderia dioscoreae</name>
    <dbReference type="NCBI Taxonomy" id="2604047"/>
    <lineage>
        <taxon>Bacteria</taxon>
        <taxon>Pseudomonadati</taxon>
        <taxon>Pseudomonadota</taxon>
        <taxon>Betaproteobacteria</taxon>
        <taxon>Burkholderiales</taxon>
        <taxon>Burkholderiaceae</taxon>
        <taxon>Paraburkholderia</taxon>
    </lineage>
</organism>
<keyword evidence="1 5" id="KW-0808">Transferase</keyword>
<dbReference type="InterPro" id="IPR017557">
    <property type="entry name" value="Holo-ACP_synthase"/>
</dbReference>
<dbReference type="EMBL" id="LR699554">
    <property type="protein sequence ID" value="VVD33390.1"/>
    <property type="molecule type" value="Genomic_DNA"/>
</dbReference>
<dbReference type="InterPro" id="IPR048903">
    <property type="entry name" value="MdcG_N"/>
</dbReference>
<name>A0A5Q4ZUS0_9BURK</name>
<evidence type="ECO:0000313" key="5">
    <source>
        <dbReference type="EMBL" id="VVD33390.1"/>
    </source>
</evidence>